<dbReference type="InterPro" id="IPR014044">
    <property type="entry name" value="CAP_dom"/>
</dbReference>
<keyword evidence="2" id="KW-0732">Signal</keyword>
<accession>A0A8J3ACP4</accession>
<sequence length="438" mass="46527">MTTASVGRPTLLLLVVSALLLGLWSPAEAQTQRERSADERAAESRLFDRHQVARADPGAFGQATSPAAPPLRWAEDLAAVARAWSDTMVATDRFVGNPDVVTQVCCEVAVTENLAFVEGIPAYYTVPAAADRVVQMLMASTGHRARLLTPTLTQVGIGVTIDARGKLWATMVYRQPDASAPEGATSYPSPAPAPPPALVPTPSPSPAPVPTPAPAPAPAPPAGGTGGLNPPVRDVEPACPDRIPAAPFVDVTRAPVHRAVDCLLWWGIASGTSPTTFSPEREVRRDQMASFVTRAIENSGGRLPAATRHHFRDVPVGSVHASAINKLAEAGILGGRPDGTFQPGAPLSRGQMTQTLVRAYEHRTARPRPEPHYRWFSDVTGTSFERSVNQAADAGWAGGYGDGTFRPDGGVRRDHLALFLTRWLTTMVEDAGAPLQPR</sequence>
<reference evidence="4" key="1">
    <citation type="journal article" date="2014" name="Int. J. Syst. Evol. Microbiol.">
        <title>Complete genome sequence of Corynebacterium casei LMG S-19264T (=DSM 44701T), isolated from a smear-ripened cheese.</title>
        <authorList>
            <consortium name="US DOE Joint Genome Institute (JGI-PGF)"/>
            <person name="Walter F."/>
            <person name="Albersmeier A."/>
            <person name="Kalinowski J."/>
            <person name="Ruckert C."/>
        </authorList>
    </citation>
    <scope>NUCLEOTIDE SEQUENCE</scope>
    <source>
        <strain evidence="4">CGMCC 1.14988</strain>
    </source>
</reference>
<dbReference type="Pfam" id="PF00395">
    <property type="entry name" value="SLH"/>
    <property type="match status" value="2"/>
</dbReference>
<reference evidence="4" key="2">
    <citation type="submission" date="2020-09" db="EMBL/GenBank/DDBJ databases">
        <authorList>
            <person name="Sun Q."/>
            <person name="Zhou Y."/>
        </authorList>
    </citation>
    <scope>NUCLEOTIDE SEQUENCE</scope>
    <source>
        <strain evidence="4">CGMCC 1.14988</strain>
    </source>
</reference>
<feature type="chain" id="PRO_5035239167" description="SLH domain-containing protein" evidence="2">
    <location>
        <begin position="30"/>
        <end position="438"/>
    </location>
</feature>
<dbReference type="AlphaFoldDB" id="A0A8J3ACP4"/>
<evidence type="ECO:0000256" key="1">
    <source>
        <dbReference type="SAM" id="MobiDB-lite"/>
    </source>
</evidence>
<comment type="caution">
    <text evidence="4">The sequence shown here is derived from an EMBL/GenBank/DDBJ whole genome shotgun (WGS) entry which is preliminary data.</text>
</comment>
<evidence type="ECO:0000313" key="5">
    <source>
        <dbReference type="Proteomes" id="UP000650511"/>
    </source>
</evidence>
<dbReference type="InterPro" id="IPR001119">
    <property type="entry name" value="SLH_dom"/>
</dbReference>
<feature type="region of interest" description="Disordered" evidence="1">
    <location>
        <begin position="179"/>
        <end position="236"/>
    </location>
</feature>
<dbReference type="PANTHER" id="PTHR43308:SF5">
    <property type="entry name" value="S-LAYER PROTEIN _ PEPTIDOGLYCAN ENDO-BETA-N-ACETYLGLUCOSAMINIDASE"/>
    <property type="match status" value="1"/>
</dbReference>
<feature type="signal peptide" evidence="2">
    <location>
        <begin position="1"/>
        <end position="29"/>
    </location>
</feature>
<feature type="compositionally biased region" description="Pro residues" evidence="1">
    <location>
        <begin position="189"/>
        <end position="221"/>
    </location>
</feature>
<name>A0A8J3ACP4_9ACTN</name>
<keyword evidence="5" id="KW-1185">Reference proteome</keyword>
<dbReference type="SUPFAM" id="SSF55797">
    <property type="entry name" value="PR-1-like"/>
    <property type="match status" value="1"/>
</dbReference>
<dbReference type="OrthoDB" id="68195at2"/>
<feature type="domain" description="SLH" evidence="3">
    <location>
        <begin position="307"/>
        <end position="370"/>
    </location>
</feature>
<dbReference type="CDD" id="cd05379">
    <property type="entry name" value="CAP_bacterial"/>
    <property type="match status" value="1"/>
</dbReference>
<feature type="domain" description="SLH" evidence="3">
    <location>
        <begin position="371"/>
        <end position="434"/>
    </location>
</feature>
<dbReference type="Pfam" id="PF00188">
    <property type="entry name" value="CAP"/>
    <property type="match status" value="1"/>
</dbReference>
<dbReference type="EMBL" id="BMHA01000003">
    <property type="protein sequence ID" value="GGI04493.1"/>
    <property type="molecule type" value="Genomic_DNA"/>
</dbReference>
<organism evidence="4 5">
    <name type="scientific">Egicoccus halophilus</name>
    <dbReference type="NCBI Taxonomy" id="1670830"/>
    <lineage>
        <taxon>Bacteria</taxon>
        <taxon>Bacillati</taxon>
        <taxon>Actinomycetota</taxon>
        <taxon>Nitriliruptoria</taxon>
        <taxon>Egicoccales</taxon>
        <taxon>Egicoccaceae</taxon>
        <taxon>Egicoccus</taxon>
    </lineage>
</organism>
<evidence type="ECO:0000259" key="3">
    <source>
        <dbReference type="PROSITE" id="PS51272"/>
    </source>
</evidence>
<dbReference type="PROSITE" id="PS51272">
    <property type="entry name" value="SLH"/>
    <property type="match status" value="2"/>
</dbReference>
<dbReference type="InterPro" id="IPR035940">
    <property type="entry name" value="CAP_sf"/>
</dbReference>
<gene>
    <name evidence="4" type="ORF">GCM10011354_09370</name>
</gene>
<dbReference type="PANTHER" id="PTHR43308">
    <property type="entry name" value="OUTER MEMBRANE PROTEIN ALPHA-RELATED"/>
    <property type="match status" value="1"/>
</dbReference>
<proteinExistence type="predicted"/>
<dbReference type="RefSeq" id="WP_130649657.1">
    <property type="nucleotide sequence ID" value="NZ_BMHA01000003.1"/>
</dbReference>
<dbReference type="Gene3D" id="3.40.33.10">
    <property type="entry name" value="CAP"/>
    <property type="match status" value="1"/>
</dbReference>
<evidence type="ECO:0000313" key="4">
    <source>
        <dbReference type="EMBL" id="GGI04493.1"/>
    </source>
</evidence>
<dbReference type="Proteomes" id="UP000650511">
    <property type="component" value="Unassembled WGS sequence"/>
</dbReference>
<protein>
    <recommendedName>
        <fullName evidence="3">SLH domain-containing protein</fullName>
    </recommendedName>
</protein>
<dbReference type="InterPro" id="IPR051465">
    <property type="entry name" value="Cell_Envelope_Struct_Comp"/>
</dbReference>
<evidence type="ECO:0000256" key="2">
    <source>
        <dbReference type="SAM" id="SignalP"/>
    </source>
</evidence>